<keyword evidence="6" id="KW-0282">Flagellum</keyword>
<dbReference type="PANTHER" id="PTHR37533:SF2">
    <property type="entry name" value="FLAGELLAR HOOK-LENGTH CONTROL PROTEIN"/>
    <property type="match status" value="1"/>
</dbReference>
<comment type="similarity">
    <text evidence="2">Belongs to the FliK family.</text>
</comment>
<name>A0A2L0IH38_9GAMM</name>
<reference evidence="6 7" key="1">
    <citation type="submission" date="2018-01" db="EMBL/GenBank/DDBJ databases">
        <title>Complete and assembled Genome of Pantoea gaviniae DSM22758T.</title>
        <authorList>
            <person name="Stevens M.J.A."/>
            <person name="Zurfluh K."/>
            <person name="Stephan R."/>
        </authorList>
    </citation>
    <scope>NUCLEOTIDE SEQUENCE [LARGE SCALE GENOMIC DNA]</scope>
    <source>
        <strain evidence="6 7">DSM 22758</strain>
    </source>
</reference>
<dbReference type="InterPro" id="IPR001635">
    <property type="entry name" value="Flag_hook_Flik"/>
</dbReference>
<dbReference type="InterPro" id="IPR052563">
    <property type="entry name" value="FliK"/>
</dbReference>
<dbReference type="AlphaFoldDB" id="A0A2L0IH38"/>
<keyword evidence="6" id="KW-0966">Cell projection</keyword>
<dbReference type="Pfam" id="PF02120">
    <property type="entry name" value="Flg_hook"/>
    <property type="match status" value="1"/>
</dbReference>
<dbReference type="Gene3D" id="3.30.750.140">
    <property type="match status" value="1"/>
</dbReference>
<feature type="domain" description="Flagellar hook-length control protein-like C-terminal" evidence="5">
    <location>
        <begin position="291"/>
        <end position="372"/>
    </location>
</feature>
<feature type="region of interest" description="Disordered" evidence="4">
    <location>
        <begin position="364"/>
        <end position="400"/>
    </location>
</feature>
<dbReference type="CDD" id="cd17470">
    <property type="entry name" value="T3SS_Flik_C"/>
    <property type="match status" value="1"/>
</dbReference>
<dbReference type="EMBL" id="CP026377">
    <property type="protein sequence ID" value="AUX93891.1"/>
    <property type="molecule type" value="Genomic_DNA"/>
</dbReference>
<accession>A0A2L0IH38</accession>
<gene>
    <name evidence="6" type="ORF">C2E15_12920</name>
</gene>
<dbReference type="KEGG" id="pgz:C2E15_12920"/>
<evidence type="ECO:0000256" key="2">
    <source>
        <dbReference type="ARBA" id="ARBA00009149"/>
    </source>
</evidence>
<dbReference type="PRINTS" id="PR01007">
    <property type="entry name" value="FLGHOOKFLIK"/>
</dbReference>
<organism evidence="6 7">
    <name type="scientific">Mixta gaviniae</name>
    <dbReference type="NCBI Taxonomy" id="665914"/>
    <lineage>
        <taxon>Bacteria</taxon>
        <taxon>Pseudomonadati</taxon>
        <taxon>Pseudomonadota</taxon>
        <taxon>Gammaproteobacteria</taxon>
        <taxon>Enterobacterales</taxon>
        <taxon>Erwiniaceae</taxon>
        <taxon>Mixta</taxon>
    </lineage>
</organism>
<keyword evidence="6" id="KW-0969">Cilium</keyword>
<evidence type="ECO:0000256" key="3">
    <source>
        <dbReference type="ARBA" id="ARBA00022795"/>
    </source>
</evidence>
<comment type="function">
    <text evidence="1">Controls the length of the flagellar hook.</text>
</comment>
<evidence type="ECO:0000256" key="4">
    <source>
        <dbReference type="SAM" id="MobiDB-lite"/>
    </source>
</evidence>
<proteinExistence type="inferred from homology"/>
<dbReference type="Proteomes" id="UP000238365">
    <property type="component" value="Chromosome"/>
</dbReference>
<keyword evidence="7" id="KW-1185">Reference proteome</keyword>
<keyword evidence="3" id="KW-1005">Bacterial flagellum biogenesis</keyword>
<evidence type="ECO:0000313" key="7">
    <source>
        <dbReference type="Proteomes" id="UP000238365"/>
    </source>
</evidence>
<dbReference type="PANTHER" id="PTHR37533">
    <property type="entry name" value="FLAGELLAR HOOK-LENGTH CONTROL PROTEIN"/>
    <property type="match status" value="1"/>
</dbReference>
<dbReference type="RefSeq" id="WP_104957728.1">
    <property type="nucleotide sequence ID" value="NZ_CP026377.1"/>
</dbReference>
<sequence length="424" mass="42556">MIKLPTSVNTLSGGSGADLSASVAGTVGGDSAGAAGQLPEAFLTLLGNRLLTLTKQGDDKAPAAVGADKLQADNAPATELSQLLAALEKPDALNALLTPEKAKESGKSADDKDELKRDTLSAADQQSLQALFAMLPQTPLVQQAAKSSDIKLAGDSLAAPPGAQGGNLKATLAALNAQQPSTADALADKAASGAGAQSGLTAAAAPATATNGDNAGGSAAFQSMLNGAKQNEGNDNKESLPPQTLSALSAAMHSATAAVAQPAASATTMAPATPQINAQLGSPEWQQAVSQQVLMFSRNGQQTAELRLHPDDLGAIQISLKLDNDQAQLNMVSGHSQVRAALEAALPHLRAALAENGINLSQSNVGSDAFPQSGGFGGQQESRRDQAQGGFSLTPENDNDITPIAVPAALQARAAGSSAVDTFA</sequence>
<evidence type="ECO:0000259" key="5">
    <source>
        <dbReference type="Pfam" id="PF02120"/>
    </source>
</evidence>
<evidence type="ECO:0000313" key="6">
    <source>
        <dbReference type="EMBL" id="AUX93891.1"/>
    </source>
</evidence>
<evidence type="ECO:0000256" key="1">
    <source>
        <dbReference type="ARBA" id="ARBA00003944"/>
    </source>
</evidence>
<dbReference type="GO" id="GO:0044780">
    <property type="term" value="P:bacterial-type flagellum assembly"/>
    <property type="evidence" value="ECO:0007669"/>
    <property type="project" value="InterPro"/>
</dbReference>
<dbReference type="GO" id="GO:0009424">
    <property type="term" value="C:bacterial-type flagellum hook"/>
    <property type="evidence" value="ECO:0007669"/>
    <property type="project" value="InterPro"/>
</dbReference>
<protein>
    <submittedName>
        <fullName evidence="6">Flagellar hook-length control protein FliK</fullName>
    </submittedName>
</protein>
<dbReference type="InterPro" id="IPR021136">
    <property type="entry name" value="Flagellar_hook_control-like_C"/>
</dbReference>
<dbReference type="InterPro" id="IPR038610">
    <property type="entry name" value="FliK-like_C_sf"/>
</dbReference>